<sequence>MGPGRDHDDLDTQKGLLVFVLVITLLWLYSKNKSRSASTLPAIKFTVARFPVNGQAPSLERLETTTEFLKNLPPDRSLCRDYEATQLKNQPINTYNEIYLTIYTFYDGLQENHYTPEVFQTESRMYGDVFVAKLAQGHYGQHGQAVYEDIHPLFLSLPCVRKDRNFDKAWY</sequence>
<protein>
    <submittedName>
        <fullName evidence="2">Uncharacterized protein</fullName>
    </submittedName>
</protein>
<accession>A0A4Z1FED8</accession>
<dbReference type="AlphaFoldDB" id="A0A4Z1FED8"/>
<feature type="transmembrane region" description="Helical" evidence="1">
    <location>
        <begin position="12"/>
        <end position="29"/>
    </location>
</feature>
<evidence type="ECO:0000313" key="2">
    <source>
        <dbReference type="EMBL" id="TGO21142.1"/>
    </source>
</evidence>
<reference evidence="2 3" key="1">
    <citation type="submission" date="2017-12" db="EMBL/GenBank/DDBJ databases">
        <title>Comparative genomics of Botrytis spp.</title>
        <authorList>
            <person name="Valero-Jimenez C.A."/>
            <person name="Tapia P."/>
            <person name="Veloso J."/>
            <person name="Silva-Moreno E."/>
            <person name="Staats M."/>
            <person name="Valdes J.H."/>
            <person name="Van Kan J.A.L."/>
        </authorList>
    </citation>
    <scope>NUCLEOTIDE SEQUENCE [LARGE SCALE GENOMIC DNA]</scope>
    <source>
        <strain evidence="2 3">Bp0003</strain>
    </source>
</reference>
<name>A0A4Z1FED8_9HELO</name>
<evidence type="ECO:0000256" key="1">
    <source>
        <dbReference type="SAM" id="Phobius"/>
    </source>
</evidence>
<comment type="caution">
    <text evidence="2">The sequence shown here is derived from an EMBL/GenBank/DDBJ whole genome shotgun (WGS) entry which is preliminary data.</text>
</comment>
<evidence type="ECO:0000313" key="3">
    <source>
        <dbReference type="Proteomes" id="UP000297910"/>
    </source>
</evidence>
<gene>
    <name evidence="2" type="ORF">BPAE_0238g00130</name>
</gene>
<keyword evidence="1" id="KW-0472">Membrane</keyword>
<organism evidence="2 3">
    <name type="scientific">Botrytis paeoniae</name>
    <dbReference type="NCBI Taxonomy" id="278948"/>
    <lineage>
        <taxon>Eukaryota</taxon>
        <taxon>Fungi</taxon>
        <taxon>Dikarya</taxon>
        <taxon>Ascomycota</taxon>
        <taxon>Pezizomycotina</taxon>
        <taxon>Leotiomycetes</taxon>
        <taxon>Helotiales</taxon>
        <taxon>Sclerotiniaceae</taxon>
        <taxon>Botrytis</taxon>
    </lineage>
</organism>
<dbReference type="Proteomes" id="UP000297910">
    <property type="component" value="Unassembled WGS sequence"/>
</dbReference>
<dbReference type="EMBL" id="PQXI01000237">
    <property type="protein sequence ID" value="TGO21142.1"/>
    <property type="molecule type" value="Genomic_DNA"/>
</dbReference>
<keyword evidence="1" id="KW-1133">Transmembrane helix</keyword>
<proteinExistence type="predicted"/>
<keyword evidence="3" id="KW-1185">Reference proteome</keyword>
<keyword evidence="1" id="KW-0812">Transmembrane</keyword>